<reference evidence="1 2" key="2">
    <citation type="submission" date="2019-08" db="EMBL/GenBank/DDBJ databases">
        <title>Tsukamurella conjunctivitidis sp. nov., Tsukamurella assacharolytica sp. nov. and Tsukamurella sputae sp. nov. isolated from patients with conjunctivitis, bacteraemia (lymphoma) and respiratory infection (sputum) in Hong Kong.</title>
        <authorList>
            <person name="Fok K.M.N."/>
            <person name="Fong J.Y.H."/>
        </authorList>
    </citation>
    <scope>NUCLEOTIDE SEQUENCE [LARGE SCALE GENOMIC DNA]</scope>
    <source>
        <strain evidence="1 2">HKU70</strain>
    </source>
</reference>
<keyword evidence="2" id="KW-1185">Reference proteome</keyword>
<dbReference type="EMBL" id="VIGV01000001">
    <property type="protein sequence ID" value="TWS25883.1"/>
    <property type="molecule type" value="Genomic_DNA"/>
</dbReference>
<evidence type="ECO:0000313" key="2">
    <source>
        <dbReference type="Proteomes" id="UP000319792"/>
    </source>
</evidence>
<accession>A0A5C5RTV2</accession>
<comment type="caution">
    <text evidence="1">The sequence shown here is derived from an EMBL/GenBank/DDBJ whole genome shotgun (WGS) entry which is preliminary data.</text>
</comment>
<reference evidence="1 2" key="1">
    <citation type="submission" date="2019-06" db="EMBL/GenBank/DDBJ databases">
        <authorList>
            <person name="Teng J.L.L."/>
            <person name="Lee H.H."/>
            <person name="Lau S.K.P."/>
            <person name="Woo P.C.Y."/>
        </authorList>
    </citation>
    <scope>NUCLEOTIDE SEQUENCE [LARGE SCALE GENOMIC DNA]</scope>
    <source>
        <strain evidence="1 2">HKU70</strain>
    </source>
</reference>
<name>A0A5C5RTV2_9ACTN</name>
<dbReference type="RefSeq" id="WP_146430314.1">
    <property type="nucleotide sequence ID" value="NZ_VIGV01000001.1"/>
</dbReference>
<protein>
    <submittedName>
        <fullName evidence="1">Uncharacterized protein</fullName>
    </submittedName>
</protein>
<dbReference type="OrthoDB" id="4774211at2"/>
<sequence>MALHVDCSTCPAKPRACGDCSVGFLLGPVVVAAPAPADAPTPAGVTGDSMVTADPGLSDAIAAFANEGMLPRLRVVSDQAKRAG</sequence>
<gene>
    <name evidence="1" type="ORF">FK268_01045</name>
</gene>
<dbReference type="Proteomes" id="UP000319792">
    <property type="component" value="Unassembled WGS sequence"/>
</dbReference>
<organism evidence="1 2">
    <name type="scientific">Tsukamurella sputi</name>
    <dbReference type="NCBI Taxonomy" id="2591848"/>
    <lineage>
        <taxon>Bacteria</taxon>
        <taxon>Bacillati</taxon>
        <taxon>Actinomycetota</taxon>
        <taxon>Actinomycetes</taxon>
        <taxon>Mycobacteriales</taxon>
        <taxon>Tsukamurellaceae</taxon>
        <taxon>Tsukamurella</taxon>
    </lineage>
</organism>
<dbReference type="AlphaFoldDB" id="A0A5C5RTV2"/>
<proteinExistence type="predicted"/>
<evidence type="ECO:0000313" key="1">
    <source>
        <dbReference type="EMBL" id="TWS25883.1"/>
    </source>
</evidence>